<protein>
    <recommendedName>
        <fullName evidence="6 7">6-phosphogluconolactonase</fullName>
        <shortName evidence="7">6PGL</shortName>
        <ecNumber evidence="5 7">3.1.1.31</ecNumber>
    </recommendedName>
</protein>
<dbReference type="UniPathway" id="UPA00115">
    <property type="reaction ID" value="UER00409"/>
</dbReference>
<gene>
    <name evidence="7" type="primary">pgl</name>
    <name evidence="9" type="ORF">B1526_1329</name>
</gene>
<dbReference type="EC" id="3.1.1.31" evidence="5 7"/>
<dbReference type="GO" id="GO:0006098">
    <property type="term" value="P:pentose-phosphate shunt"/>
    <property type="evidence" value="ECO:0007669"/>
    <property type="project" value="UniProtKB-UniPathway"/>
</dbReference>
<comment type="catalytic activity">
    <reaction evidence="1 7">
        <text>6-phospho-D-glucono-1,5-lactone + H2O = 6-phospho-D-gluconate + H(+)</text>
        <dbReference type="Rhea" id="RHEA:12556"/>
        <dbReference type="ChEBI" id="CHEBI:15377"/>
        <dbReference type="ChEBI" id="CHEBI:15378"/>
        <dbReference type="ChEBI" id="CHEBI:57955"/>
        <dbReference type="ChEBI" id="CHEBI:58759"/>
        <dbReference type="EC" id="3.1.1.31"/>
    </reaction>
</comment>
<reference evidence="9 10" key="1">
    <citation type="journal article" date="2017" name="ISME J.">
        <title>Unveiling bifidobacterial biogeography across the mammalian branch of the tree of life.</title>
        <authorList>
            <person name="Milani C."/>
            <person name="Mangifesta M."/>
            <person name="Mancabelli L."/>
            <person name="Lugli G.A."/>
            <person name="James K."/>
            <person name="Duranti S."/>
            <person name="Turroni F."/>
            <person name="Ferrario C."/>
            <person name="Ossiprandi M.C."/>
            <person name="van Sinderen D."/>
            <person name="Ventura M."/>
        </authorList>
    </citation>
    <scope>NUCLEOTIDE SEQUENCE [LARGE SCALE GENOMIC DNA]</scope>
    <source>
        <strain evidence="10">Ham19E</strain>
    </source>
</reference>
<evidence type="ECO:0000256" key="4">
    <source>
        <dbReference type="ARBA" id="ARBA00010662"/>
    </source>
</evidence>
<evidence type="ECO:0000256" key="5">
    <source>
        <dbReference type="ARBA" id="ARBA00013198"/>
    </source>
</evidence>
<dbReference type="InterPro" id="IPR037171">
    <property type="entry name" value="NagB/RpiA_transferase-like"/>
</dbReference>
<dbReference type="GO" id="GO:0017057">
    <property type="term" value="F:6-phosphogluconolactonase activity"/>
    <property type="evidence" value="ECO:0007669"/>
    <property type="project" value="UniProtKB-UniRule"/>
</dbReference>
<evidence type="ECO:0000259" key="8">
    <source>
        <dbReference type="Pfam" id="PF01182"/>
    </source>
</evidence>
<dbReference type="NCBIfam" id="TIGR01198">
    <property type="entry name" value="pgl"/>
    <property type="match status" value="1"/>
</dbReference>
<dbReference type="Proteomes" id="UP000218399">
    <property type="component" value="Unassembled WGS sequence"/>
</dbReference>
<dbReference type="InterPro" id="IPR006148">
    <property type="entry name" value="Glc/Gal-6P_isomerase"/>
</dbReference>
<evidence type="ECO:0000256" key="1">
    <source>
        <dbReference type="ARBA" id="ARBA00000832"/>
    </source>
</evidence>
<evidence type="ECO:0000256" key="6">
    <source>
        <dbReference type="ARBA" id="ARBA00020337"/>
    </source>
</evidence>
<dbReference type="Gene3D" id="3.40.50.1360">
    <property type="match status" value="1"/>
</dbReference>
<dbReference type="PANTHER" id="PTHR11054:SF0">
    <property type="entry name" value="6-PHOSPHOGLUCONOLACTONASE"/>
    <property type="match status" value="1"/>
</dbReference>
<sequence>MTMERTLVTYPDEHLFAEAVATRTLLTMNEVLGAHGRERVDVAVTGGTDGTAILRAIAASPLLGVVDWHRVHIWWGDERFVPAGSDERNENAARDALFDGLIAAGMMDDAQIHAMPADTRPERERAAATPEQTREALRHAAAVYQSELLGELGETAAMDIMMFGVGPDGHFASLFPDHGELAIDDPRTLVVGVDDSPKPPPTRITFTVPMIARTSYLWICGSRAAKADAVYETFRNVRDPHYPASFADATQEVLWITDRASAARLRG</sequence>
<evidence type="ECO:0000256" key="2">
    <source>
        <dbReference type="ARBA" id="ARBA00002681"/>
    </source>
</evidence>
<comment type="pathway">
    <text evidence="3 7">Carbohydrate degradation; pentose phosphate pathway; D-ribulose 5-phosphate from D-glucose 6-phosphate (oxidative stage): step 2/3.</text>
</comment>
<evidence type="ECO:0000313" key="10">
    <source>
        <dbReference type="Proteomes" id="UP000218399"/>
    </source>
</evidence>
<accession>A0A2A2EE92</accession>
<comment type="caution">
    <text evidence="9">The sequence shown here is derived from an EMBL/GenBank/DDBJ whole genome shotgun (WGS) entry which is preliminary data.</text>
</comment>
<dbReference type="CDD" id="cd01400">
    <property type="entry name" value="6PGL"/>
    <property type="match status" value="1"/>
</dbReference>
<keyword evidence="7" id="KW-0378">Hydrolase</keyword>
<comment type="similarity">
    <text evidence="4 7">Belongs to the glucosamine/galactosamine-6-phosphate isomerase family. 6-phosphogluconolactonase subfamily.</text>
</comment>
<dbReference type="GO" id="GO:0005975">
    <property type="term" value="P:carbohydrate metabolic process"/>
    <property type="evidence" value="ECO:0007669"/>
    <property type="project" value="UniProtKB-UniRule"/>
</dbReference>
<dbReference type="EMBL" id="MVOH01000015">
    <property type="protein sequence ID" value="PAU67245.1"/>
    <property type="molecule type" value="Genomic_DNA"/>
</dbReference>
<evidence type="ECO:0000256" key="7">
    <source>
        <dbReference type="RuleBase" id="RU365095"/>
    </source>
</evidence>
<evidence type="ECO:0000256" key="3">
    <source>
        <dbReference type="ARBA" id="ARBA00004961"/>
    </source>
</evidence>
<proteinExistence type="inferred from homology"/>
<dbReference type="OrthoDB" id="9810967at2"/>
<dbReference type="InterPro" id="IPR039104">
    <property type="entry name" value="6PGL"/>
</dbReference>
<evidence type="ECO:0000313" key="9">
    <source>
        <dbReference type="EMBL" id="PAU67245.1"/>
    </source>
</evidence>
<dbReference type="Pfam" id="PF01182">
    <property type="entry name" value="Glucosamine_iso"/>
    <property type="match status" value="1"/>
</dbReference>
<keyword evidence="10" id="KW-1185">Reference proteome</keyword>
<organism evidence="9 10">
    <name type="scientific">Bifidobacterium criceti</name>
    <dbReference type="NCBI Taxonomy" id="1960969"/>
    <lineage>
        <taxon>Bacteria</taxon>
        <taxon>Bacillati</taxon>
        <taxon>Actinomycetota</taxon>
        <taxon>Actinomycetes</taxon>
        <taxon>Bifidobacteriales</taxon>
        <taxon>Bifidobacteriaceae</taxon>
        <taxon>Bifidobacterium</taxon>
    </lineage>
</organism>
<comment type="function">
    <text evidence="2 7">Hydrolysis of 6-phosphogluconolactone to 6-phosphogluconate.</text>
</comment>
<dbReference type="AlphaFoldDB" id="A0A2A2EE92"/>
<dbReference type="InterPro" id="IPR005900">
    <property type="entry name" value="6-phosphogluconolactonase_DevB"/>
</dbReference>
<feature type="domain" description="Glucosamine/galactosamine-6-phosphate isomerase" evidence="8">
    <location>
        <begin position="12"/>
        <end position="255"/>
    </location>
</feature>
<name>A0A2A2EE92_9BIFI</name>
<dbReference type="SUPFAM" id="SSF100950">
    <property type="entry name" value="NagB/RpiA/CoA transferase-like"/>
    <property type="match status" value="1"/>
</dbReference>
<dbReference type="PANTHER" id="PTHR11054">
    <property type="entry name" value="6-PHOSPHOGLUCONOLACTONASE"/>
    <property type="match status" value="1"/>
</dbReference>